<sequence length="145" mass="16144">MTDHYAADIKAIEALIDTMFRSITWSPQAAPDWDGFAAPCLDEALLIPASRPAKPTTVQPFVAMMQKQRDDGNLVDFEEHTIGHHVRVFGNTAIAMSSFATRINKGDERRGVNAFMLVKTEDRWRIAAMCWDNESADHALPADLA</sequence>
<protein>
    <submittedName>
        <fullName evidence="1">DUF4440 domain-containing protein</fullName>
    </submittedName>
</protein>
<keyword evidence="2" id="KW-1185">Reference proteome</keyword>
<dbReference type="EMBL" id="JANWOI010000001">
    <property type="protein sequence ID" value="MDA5192929.1"/>
    <property type="molecule type" value="Genomic_DNA"/>
</dbReference>
<name>A0A9X3TWD8_9PROT</name>
<proteinExistence type="predicted"/>
<gene>
    <name evidence="1" type="ORF">NYP16_03010</name>
</gene>
<reference evidence="1" key="2">
    <citation type="journal article" date="2023" name="Syst. Appl. Microbiol.">
        <title>Govania unica gen. nov., sp. nov., a rare biosphere bacterium that represents a novel family in the class Alphaproteobacteria.</title>
        <authorList>
            <person name="Vandamme P."/>
            <person name="Peeters C."/>
            <person name="Hettiarachchi A."/>
            <person name="Cnockaert M."/>
            <person name="Carlier A."/>
        </authorList>
    </citation>
    <scope>NUCLEOTIDE SEQUENCE</scope>
    <source>
        <strain evidence="1">LMG 31809</strain>
    </source>
</reference>
<dbReference type="SUPFAM" id="SSF54427">
    <property type="entry name" value="NTF2-like"/>
    <property type="match status" value="1"/>
</dbReference>
<comment type="caution">
    <text evidence="1">The sequence shown here is derived from an EMBL/GenBank/DDBJ whole genome shotgun (WGS) entry which is preliminary data.</text>
</comment>
<dbReference type="AlphaFoldDB" id="A0A9X3TWD8"/>
<dbReference type="Gene3D" id="3.10.450.50">
    <property type="match status" value="1"/>
</dbReference>
<dbReference type="RefSeq" id="WP_274942630.1">
    <property type="nucleotide sequence ID" value="NZ_JANWOI010000001.1"/>
</dbReference>
<reference evidence="1" key="1">
    <citation type="submission" date="2022-08" db="EMBL/GenBank/DDBJ databases">
        <authorList>
            <person name="Vandamme P."/>
            <person name="Hettiarachchi A."/>
            <person name="Peeters C."/>
            <person name="Cnockaert M."/>
            <person name="Carlier A."/>
        </authorList>
    </citation>
    <scope>NUCLEOTIDE SEQUENCE</scope>
    <source>
        <strain evidence="1">LMG 31809</strain>
    </source>
</reference>
<dbReference type="InterPro" id="IPR032710">
    <property type="entry name" value="NTF2-like_dom_sf"/>
</dbReference>
<evidence type="ECO:0000313" key="1">
    <source>
        <dbReference type="EMBL" id="MDA5192929.1"/>
    </source>
</evidence>
<dbReference type="Proteomes" id="UP001141619">
    <property type="component" value="Unassembled WGS sequence"/>
</dbReference>
<organism evidence="1 2">
    <name type="scientific">Govanella unica</name>
    <dbReference type="NCBI Taxonomy" id="2975056"/>
    <lineage>
        <taxon>Bacteria</taxon>
        <taxon>Pseudomonadati</taxon>
        <taxon>Pseudomonadota</taxon>
        <taxon>Alphaproteobacteria</taxon>
        <taxon>Emcibacterales</taxon>
        <taxon>Govanellaceae</taxon>
        <taxon>Govanella</taxon>
    </lineage>
</organism>
<evidence type="ECO:0000313" key="2">
    <source>
        <dbReference type="Proteomes" id="UP001141619"/>
    </source>
</evidence>
<accession>A0A9X3TWD8</accession>